<dbReference type="InterPro" id="IPR051115">
    <property type="entry name" value="LAPTM_transporter"/>
</dbReference>
<dbReference type="KEGG" id="clec:106669735"/>
<comment type="similarity">
    <text evidence="2">Belongs to the LAPTM4/LAPTM5 transporter family.</text>
</comment>
<name>A0A8I6TGA6_CIMLE</name>
<protein>
    <recommendedName>
        <fullName evidence="11">Lysosomal-associated transmembrane protein</fullName>
    </recommendedName>
</protein>
<dbReference type="PANTHER" id="PTHR12479:SF10">
    <property type="entry name" value="LYSOSOMAL-ASSOCIATED TRANSMEMBRANE PROTEIN"/>
    <property type="match status" value="1"/>
</dbReference>
<evidence type="ECO:0000313" key="10">
    <source>
        <dbReference type="Proteomes" id="UP000494040"/>
    </source>
</evidence>
<feature type="transmembrane region" description="Helical" evidence="8">
    <location>
        <begin position="132"/>
        <end position="154"/>
    </location>
</feature>
<comment type="subcellular location">
    <subcellularLocation>
        <location evidence="1">Endomembrane system</location>
        <topology evidence="1">Multi-pass membrane protein</topology>
    </subcellularLocation>
</comment>
<evidence type="ECO:0008006" key="11">
    <source>
        <dbReference type="Google" id="ProtNLM"/>
    </source>
</evidence>
<dbReference type="GeneID" id="106669735"/>
<dbReference type="Pfam" id="PF03821">
    <property type="entry name" value="Mtp"/>
    <property type="match status" value="1"/>
</dbReference>
<feature type="transmembrane region" description="Helical" evidence="8">
    <location>
        <begin position="160"/>
        <end position="185"/>
    </location>
</feature>
<evidence type="ECO:0000256" key="1">
    <source>
        <dbReference type="ARBA" id="ARBA00004127"/>
    </source>
</evidence>
<dbReference type="OrthoDB" id="10002163at2759"/>
<dbReference type="PANTHER" id="PTHR12479">
    <property type="entry name" value="LYSOSOMAL-ASSOCIATED TRANSMEMBRANE PROTEIN"/>
    <property type="match status" value="1"/>
</dbReference>
<dbReference type="Proteomes" id="UP000494040">
    <property type="component" value="Unassembled WGS sequence"/>
</dbReference>
<feature type="region of interest" description="Disordered" evidence="7">
    <location>
        <begin position="282"/>
        <end position="309"/>
    </location>
</feature>
<keyword evidence="3" id="KW-0813">Transport</keyword>
<evidence type="ECO:0000256" key="6">
    <source>
        <dbReference type="ARBA" id="ARBA00023136"/>
    </source>
</evidence>
<evidence type="ECO:0000256" key="5">
    <source>
        <dbReference type="ARBA" id="ARBA00022989"/>
    </source>
</evidence>
<evidence type="ECO:0000256" key="2">
    <source>
        <dbReference type="ARBA" id="ARBA00010076"/>
    </source>
</evidence>
<feature type="transmembrane region" description="Helical" evidence="8">
    <location>
        <begin position="49"/>
        <end position="72"/>
    </location>
</feature>
<feature type="compositionally biased region" description="Basic and acidic residues" evidence="7">
    <location>
        <begin position="287"/>
        <end position="297"/>
    </location>
</feature>
<dbReference type="OMA" id="SCYKYLT"/>
<dbReference type="EnsemblMetazoa" id="XM_014399417.2">
    <property type="protein sequence ID" value="XP_014254903.1"/>
    <property type="gene ID" value="LOC106669735"/>
</dbReference>
<feature type="transmembrane region" description="Helical" evidence="8">
    <location>
        <begin position="212"/>
        <end position="236"/>
    </location>
</feature>
<keyword evidence="4 8" id="KW-0812">Transmembrane</keyword>
<evidence type="ECO:0000256" key="4">
    <source>
        <dbReference type="ARBA" id="ARBA00022692"/>
    </source>
</evidence>
<dbReference type="GO" id="GO:0012505">
    <property type="term" value="C:endomembrane system"/>
    <property type="evidence" value="ECO:0007669"/>
    <property type="project" value="UniProtKB-SubCell"/>
</dbReference>
<keyword evidence="10" id="KW-1185">Reference proteome</keyword>
<keyword evidence="6 8" id="KW-0472">Membrane</keyword>
<proteinExistence type="inferred from homology"/>
<keyword evidence="5 8" id="KW-1133">Transmembrane helix</keyword>
<dbReference type="AlphaFoldDB" id="A0A8I6TGA6"/>
<feature type="compositionally biased region" description="Polar residues" evidence="7">
    <location>
        <begin position="300"/>
        <end position="309"/>
    </location>
</feature>
<sequence length="309" mass="35119">MIFALLNQEYGRRKKKKMHKRTVMQGLMFKFGERRDDWRCCFCCHVRTATIFLGVWHLMLHVLTLSVIAVILRHPEMMNEQNSPGTSIPLPMPTPQSSSGVIDIIDENSLGSNSAFKTSQGITHKMYGSQHLNVSVVVMFSTFAITLLMVYGAIKGKPSYLMPFFCLQLFDFCIASLTALSYLCYLPDMHRLVAESPKIPMQSALLKLSPQCLALVVLLTFGTAMFVKTYFIGVVWSCYKYLSLRLVSTQRTIHFIDQDAQDLLPDYETACSKFPPPPPSYNQAVLEHQEQQNRDPEAIPTTQIINHRP</sequence>
<evidence type="ECO:0000313" key="9">
    <source>
        <dbReference type="EnsemblMetazoa" id="XP_014254903.1"/>
    </source>
</evidence>
<evidence type="ECO:0000256" key="7">
    <source>
        <dbReference type="SAM" id="MobiDB-lite"/>
    </source>
</evidence>
<organism evidence="9 10">
    <name type="scientific">Cimex lectularius</name>
    <name type="common">Bed bug</name>
    <name type="synonym">Acanthia lectularia</name>
    <dbReference type="NCBI Taxonomy" id="79782"/>
    <lineage>
        <taxon>Eukaryota</taxon>
        <taxon>Metazoa</taxon>
        <taxon>Ecdysozoa</taxon>
        <taxon>Arthropoda</taxon>
        <taxon>Hexapoda</taxon>
        <taxon>Insecta</taxon>
        <taxon>Pterygota</taxon>
        <taxon>Neoptera</taxon>
        <taxon>Paraneoptera</taxon>
        <taxon>Hemiptera</taxon>
        <taxon>Heteroptera</taxon>
        <taxon>Panheteroptera</taxon>
        <taxon>Cimicomorpha</taxon>
        <taxon>Cimicidae</taxon>
        <taxon>Cimex</taxon>
    </lineage>
</organism>
<accession>A0A8I6TGA6</accession>
<dbReference type="GO" id="GO:0005765">
    <property type="term" value="C:lysosomal membrane"/>
    <property type="evidence" value="ECO:0007669"/>
    <property type="project" value="TreeGrafter"/>
</dbReference>
<evidence type="ECO:0000256" key="3">
    <source>
        <dbReference type="ARBA" id="ARBA00022448"/>
    </source>
</evidence>
<dbReference type="RefSeq" id="XP_014254903.1">
    <property type="nucleotide sequence ID" value="XM_014399417.2"/>
</dbReference>
<evidence type="ECO:0000256" key="8">
    <source>
        <dbReference type="SAM" id="Phobius"/>
    </source>
</evidence>
<dbReference type="InterPro" id="IPR004687">
    <property type="entry name" value="LAPTM4/5"/>
</dbReference>
<reference evidence="9" key="1">
    <citation type="submission" date="2022-01" db="UniProtKB">
        <authorList>
            <consortium name="EnsemblMetazoa"/>
        </authorList>
    </citation>
    <scope>IDENTIFICATION</scope>
</reference>